<dbReference type="PANTHER" id="PTHR38790:SF4">
    <property type="entry name" value="2EXR DOMAIN-CONTAINING PROTEIN"/>
    <property type="match status" value="1"/>
</dbReference>
<dbReference type="AlphaFoldDB" id="A0AAN6UC74"/>
<dbReference type="PANTHER" id="PTHR38790">
    <property type="entry name" value="2EXR DOMAIN-CONTAINING PROTEIN-RELATED"/>
    <property type="match status" value="1"/>
</dbReference>
<comment type="caution">
    <text evidence="3">The sequence shown here is derived from an EMBL/GenBank/DDBJ whole genome shotgun (WGS) entry which is preliminary data.</text>
</comment>
<reference evidence="3" key="1">
    <citation type="journal article" date="2023" name="Mol. Phylogenet. Evol.">
        <title>Genome-scale phylogeny and comparative genomics of the fungal order Sordariales.</title>
        <authorList>
            <person name="Hensen N."/>
            <person name="Bonometti L."/>
            <person name="Westerberg I."/>
            <person name="Brannstrom I.O."/>
            <person name="Guillou S."/>
            <person name="Cros-Aarteil S."/>
            <person name="Calhoun S."/>
            <person name="Haridas S."/>
            <person name="Kuo A."/>
            <person name="Mondo S."/>
            <person name="Pangilinan J."/>
            <person name="Riley R."/>
            <person name="LaButti K."/>
            <person name="Andreopoulos B."/>
            <person name="Lipzen A."/>
            <person name="Chen C."/>
            <person name="Yan M."/>
            <person name="Daum C."/>
            <person name="Ng V."/>
            <person name="Clum A."/>
            <person name="Steindorff A."/>
            <person name="Ohm R.A."/>
            <person name="Martin F."/>
            <person name="Silar P."/>
            <person name="Natvig D.O."/>
            <person name="Lalanne C."/>
            <person name="Gautier V."/>
            <person name="Ament-Velasquez S.L."/>
            <person name="Kruys A."/>
            <person name="Hutchinson M.I."/>
            <person name="Powell A.J."/>
            <person name="Barry K."/>
            <person name="Miller A.N."/>
            <person name="Grigoriev I.V."/>
            <person name="Debuchy R."/>
            <person name="Gladieux P."/>
            <person name="Hiltunen Thoren M."/>
            <person name="Johannesson H."/>
        </authorList>
    </citation>
    <scope>NUCLEOTIDE SEQUENCE</scope>
    <source>
        <strain evidence="3">CBS 123565</strain>
    </source>
</reference>
<protein>
    <recommendedName>
        <fullName evidence="2">DUF7730 domain-containing protein</fullName>
    </recommendedName>
</protein>
<evidence type="ECO:0000259" key="2">
    <source>
        <dbReference type="Pfam" id="PF24864"/>
    </source>
</evidence>
<evidence type="ECO:0000256" key="1">
    <source>
        <dbReference type="SAM" id="MobiDB-lite"/>
    </source>
</evidence>
<accession>A0AAN6UC74</accession>
<dbReference type="Proteomes" id="UP001304895">
    <property type="component" value="Unassembled WGS sequence"/>
</dbReference>
<feature type="domain" description="DUF7730" evidence="2">
    <location>
        <begin position="33"/>
        <end position="172"/>
    </location>
</feature>
<evidence type="ECO:0000313" key="4">
    <source>
        <dbReference type="Proteomes" id="UP001304895"/>
    </source>
</evidence>
<dbReference type="InterPro" id="IPR056632">
    <property type="entry name" value="DUF7730"/>
</dbReference>
<sequence length="226" mass="26666">MHPNKERQRKIRQGLHRSFPKEGSPEFELWEQNQRRSPLLRLPPELRNRIYELVLDVGQVSVGFKRWEHRLRTPHGRRAFDTIEGGFCCRVLGRDENPWRPSNSKPPVAGDPAPSRGMTLLSPVCRRLYHETTLLPYTLNAWSFASRHVMERYVMKEKRLPLPQRRAIHTLYSQHVLPWAVEKYLGGLKVIVLENGLKMTKRFIEADLEHGQRPTISWDLSHQKWK</sequence>
<feature type="region of interest" description="Disordered" evidence="1">
    <location>
        <begin position="1"/>
        <end position="24"/>
    </location>
</feature>
<organism evidence="3 4">
    <name type="scientific">Trichocladium antarcticum</name>
    <dbReference type="NCBI Taxonomy" id="1450529"/>
    <lineage>
        <taxon>Eukaryota</taxon>
        <taxon>Fungi</taxon>
        <taxon>Dikarya</taxon>
        <taxon>Ascomycota</taxon>
        <taxon>Pezizomycotina</taxon>
        <taxon>Sordariomycetes</taxon>
        <taxon>Sordariomycetidae</taxon>
        <taxon>Sordariales</taxon>
        <taxon>Chaetomiaceae</taxon>
        <taxon>Trichocladium</taxon>
    </lineage>
</organism>
<name>A0AAN6UC74_9PEZI</name>
<reference evidence="3" key="2">
    <citation type="submission" date="2023-05" db="EMBL/GenBank/DDBJ databases">
        <authorList>
            <consortium name="Lawrence Berkeley National Laboratory"/>
            <person name="Steindorff A."/>
            <person name="Hensen N."/>
            <person name="Bonometti L."/>
            <person name="Westerberg I."/>
            <person name="Brannstrom I.O."/>
            <person name="Guillou S."/>
            <person name="Cros-Aarteil S."/>
            <person name="Calhoun S."/>
            <person name="Haridas S."/>
            <person name="Kuo A."/>
            <person name="Mondo S."/>
            <person name="Pangilinan J."/>
            <person name="Riley R."/>
            <person name="Labutti K."/>
            <person name="Andreopoulos B."/>
            <person name="Lipzen A."/>
            <person name="Chen C."/>
            <person name="Yanf M."/>
            <person name="Daum C."/>
            <person name="Ng V."/>
            <person name="Clum A."/>
            <person name="Ohm R."/>
            <person name="Martin F."/>
            <person name="Silar P."/>
            <person name="Natvig D."/>
            <person name="Lalanne C."/>
            <person name="Gautier V."/>
            <person name="Ament-Velasquez S.L."/>
            <person name="Kruys A."/>
            <person name="Hutchinson M.I."/>
            <person name="Powell A.J."/>
            <person name="Barry K."/>
            <person name="Miller A.N."/>
            <person name="Grigoriev I.V."/>
            <person name="Debuchy R."/>
            <person name="Gladieux P."/>
            <person name="Thoren M.H."/>
            <person name="Johannesson H."/>
        </authorList>
    </citation>
    <scope>NUCLEOTIDE SEQUENCE</scope>
    <source>
        <strain evidence="3">CBS 123565</strain>
    </source>
</reference>
<dbReference type="EMBL" id="MU853444">
    <property type="protein sequence ID" value="KAK4130034.1"/>
    <property type="molecule type" value="Genomic_DNA"/>
</dbReference>
<keyword evidence="4" id="KW-1185">Reference proteome</keyword>
<gene>
    <name evidence="3" type="ORF">BT67DRAFT_247405</name>
</gene>
<evidence type="ECO:0000313" key="3">
    <source>
        <dbReference type="EMBL" id="KAK4130034.1"/>
    </source>
</evidence>
<proteinExistence type="predicted"/>
<dbReference type="Pfam" id="PF24864">
    <property type="entry name" value="DUF7730"/>
    <property type="match status" value="1"/>
</dbReference>